<sequence>MSILVKRVYDSPDPTDGVRVLVDRLWPRGISKEAAALDSWAKDATPSTELRKSWHGDPRGHEPERYAAFADAYREELSREPALGAVRDLAELARAAERPGAAPLTLVTGVKDPERSHVPVLVEAITAALGGVAAS</sequence>
<dbReference type="EMBL" id="JBHTLY010000006">
    <property type="protein sequence ID" value="MFD1202808.1"/>
    <property type="molecule type" value="Genomic_DNA"/>
</dbReference>
<organism evidence="2 3">
    <name type="scientific">Leucobacter albus</name>
    <dbReference type="NCBI Taxonomy" id="272210"/>
    <lineage>
        <taxon>Bacteria</taxon>
        <taxon>Bacillati</taxon>
        <taxon>Actinomycetota</taxon>
        <taxon>Actinomycetes</taxon>
        <taxon>Micrococcales</taxon>
        <taxon>Microbacteriaceae</taxon>
        <taxon>Leucobacter</taxon>
    </lineage>
</organism>
<keyword evidence="3" id="KW-1185">Reference proteome</keyword>
<protein>
    <submittedName>
        <fullName evidence="2">DUF488 domain-containing protein</fullName>
    </submittedName>
</protein>
<name>A0ABW3TSM6_9MICO</name>
<dbReference type="PANTHER" id="PTHR36849:SF1">
    <property type="entry name" value="CYTOPLASMIC PROTEIN"/>
    <property type="match status" value="1"/>
</dbReference>
<feature type="region of interest" description="Disordered" evidence="1">
    <location>
        <begin position="40"/>
        <end position="62"/>
    </location>
</feature>
<comment type="caution">
    <text evidence="2">The sequence shown here is derived from an EMBL/GenBank/DDBJ whole genome shotgun (WGS) entry which is preliminary data.</text>
</comment>
<dbReference type="Proteomes" id="UP001597181">
    <property type="component" value="Unassembled WGS sequence"/>
</dbReference>
<gene>
    <name evidence="2" type="ORF">ACFQ3U_12980</name>
</gene>
<dbReference type="RefSeq" id="WP_343962593.1">
    <property type="nucleotide sequence ID" value="NZ_BAAAKZ010000017.1"/>
</dbReference>
<dbReference type="Pfam" id="PF22752">
    <property type="entry name" value="DUF488-N3i"/>
    <property type="match status" value="1"/>
</dbReference>
<evidence type="ECO:0000313" key="3">
    <source>
        <dbReference type="Proteomes" id="UP001597181"/>
    </source>
</evidence>
<dbReference type="InterPro" id="IPR052552">
    <property type="entry name" value="YeaO-like"/>
</dbReference>
<accession>A0ABW3TSM6</accession>
<dbReference type="PANTHER" id="PTHR36849">
    <property type="entry name" value="CYTOPLASMIC PROTEIN-RELATED"/>
    <property type="match status" value="1"/>
</dbReference>
<evidence type="ECO:0000256" key="1">
    <source>
        <dbReference type="SAM" id="MobiDB-lite"/>
    </source>
</evidence>
<proteinExistence type="predicted"/>
<reference evidence="3" key="1">
    <citation type="journal article" date="2019" name="Int. J. Syst. Evol. Microbiol.">
        <title>The Global Catalogue of Microorganisms (GCM) 10K type strain sequencing project: providing services to taxonomists for standard genome sequencing and annotation.</title>
        <authorList>
            <consortium name="The Broad Institute Genomics Platform"/>
            <consortium name="The Broad Institute Genome Sequencing Center for Infectious Disease"/>
            <person name="Wu L."/>
            <person name="Ma J."/>
        </authorList>
    </citation>
    <scope>NUCLEOTIDE SEQUENCE [LARGE SCALE GENOMIC DNA]</scope>
    <source>
        <strain evidence="3">CCUG 50213</strain>
    </source>
</reference>
<feature type="compositionally biased region" description="Basic and acidic residues" evidence="1">
    <location>
        <begin position="49"/>
        <end position="62"/>
    </location>
</feature>
<evidence type="ECO:0000313" key="2">
    <source>
        <dbReference type="EMBL" id="MFD1202808.1"/>
    </source>
</evidence>